<dbReference type="Proteomes" id="UP000248817">
    <property type="component" value="Unassembled WGS sequence"/>
</dbReference>
<dbReference type="EMBL" id="KZ825468">
    <property type="protein sequence ID" value="PYI35713.1"/>
    <property type="molecule type" value="Genomic_DNA"/>
</dbReference>
<sequence>MTRVHVLILWVDAFRVRAKVRRRWRRRRRVSGGMVDITRLRVAIPWVTHIRKVIHAVRTGAHRSKGWRRIVCVVVELVVLLVMRSVAGTGHLARSRRTRMEVSLLLVIRVALEEFLHGAVDFGPSTGAHVLVQLGQVPGVAPRAARATTAKWPRFGN</sequence>
<proteinExistence type="predicted"/>
<protein>
    <submittedName>
        <fullName evidence="1">Uncharacterized protein</fullName>
    </submittedName>
</protein>
<keyword evidence="2" id="KW-1185">Reference proteome</keyword>
<name>A0A2V5INR2_9EURO</name>
<organism evidence="1 2">
    <name type="scientific">Aspergillus indologenus CBS 114.80</name>
    <dbReference type="NCBI Taxonomy" id="1450541"/>
    <lineage>
        <taxon>Eukaryota</taxon>
        <taxon>Fungi</taxon>
        <taxon>Dikarya</taxon>
        <taxon>Ascomycota</taxon>
        <taxon>Pezizomycotina</taxon>
        <taxon>Eurotiomycetes</taxon>
        <taxon>Eurotiomycetidae</taxon>
        <taxon>Eurotiales</taxon>
        <taxon>Aspergillaceae</taxon>
        <taxon>Aspergillus</taxon>
        <taxon>Aspergillus subgen. Circumdati</taxon>
    </lineage>
</organism>
<evidence type="ECO:0000313" key="1">
    <source>
        <dbReference type="EMBL" id="PYI35713.1"/>
    </source>
</evidence>
<dbReference type="AlphaFoldDB" id="A0A2V5INR2"/>
<evidence type="ECO:0000313" key="2">
    <source>
        <dbReference type="Proteomes" id="UP000248817"/>
    </source>
</evidence>
<accession>A0A2V5INR2</accession>
<reference evidence="1 2" key="1">
    <citation type="submission" date="2018-02" db="EMBL/GenBank/DDBJ databases">
        <title>The genomes of Aspergillus section Nigri reveals drivers in fungal speciation.</title>
        <authorList>
            <consortium name="DOE Joint Genome Institute"/>
            <person name="Vesth T.C."/>
            <person name="Nybo J."/>
            <person name="Theobald S."/>
            <person name="Brandl J."/>
            <person name="Frisvad J.C."/>
            <person name="Nielsen K.F."/>
            <person name="Lyhne E.K."/>
            <person name="Kogle M.E."/>
            <person name="Kuo A."/>
            <person name="Riley R."/>
            <person name="Clum A."/>
            <person name="Nolan M."/>
            <person name="Lipzen A."/>
            <person name="Salamov A."/>
            <person name="Henrissat B."/>
            <person name="Wiebenga A."/>
            <person name="De vries R.P."/>
            <person name="Grigoriev I.V."/>
            <person name="Mortensen U.H."/>
            <person name="Andersen M.R."/>
            <person name="Baker S.E."/>
        </authorList>
    </citation>
    <scope>NUCLEOTIDE SEQUENCE [LARGE SCALE GENOMIC DNA]</scope>
    <source>
        <strain evidence="1 2">CBS 114.80</strain>
    </source>
</reference>
<gene>
    <name evidence="1" type="ORF">BP00DRAFT_218323</name>
</gene>